<sequence>MTIDDLPYSQACENNKQPILEILTSALANSQRVLEVGSGTGQHAVYFAEHLPHCTWQPTDQAHYLEGLNQRLDKQAPSNILPAQVFNVFEDLPTGEFDALFTANTCHIMPAQGVERLFALLRAELSSIQTVCIYGPFNEGSEFTSQSNRAFDEKLRTRDPEMGIRDKEWIQDLARQAGFTHAQSHTLPANNQLLEFHRGNLS</sequence>
<organism evidence="1 2">
    <name type="scientific">Idiomarina fontislapidosi</name>
    <dbReference type="NCBI Taxonomy" id="263723"/>
    <lineage>
        <taxon>Bacteria</taxon>
        <taxon>Pseudomonadati</taxon>
        <taxon>Pseudomonadota</taxon>
        <taxon>Gammaproteobacteria</taxon>
        <taxon>Alteromonadales</taxon>
        <taxon>Idiomarinaceae</taxon>
        <taxon>Idiomarina</taxon>
    </lineage>
</organism>
<dbReference type="InterPro" id="IPR029063">
    <property type="entry name" value="SAM-dependent_MTases_sf"/>
</dbReference>
<reference evidence="2" key="1">
    <citation type="journal article" date="2018" name="Front. Microbiol.">
        <title>Genome-Based Analysis Reveals the Taxonomy and Diversity of the Family Idiomarinaceae.</title>
        <authorList>
            <person name="Liu Y."/>
            <person name="Lai Q."/>
            <person name="Shao Z."/>
        </authorList>
    </citation>
    <scope>NUCLEOTIDE SEQUENCE [LARGE SCALE GENOMIC DNA]</scope>
    <source>
        <strain evidence="2">F23</strain>
    </source>
</reference>
<evidence type="ECO:0000313" key="2">
    <source>
        <dbReference type="Proteomes" id="UP000287330"/>
    </source>
</evidence>
<dbReference type="Gene3D" id="3.40.50.150">
    <property type="entry name" value="Vaccinia Virus protein VP39"/>
    <property type="match status" value="1"/>
</dbReference>
<dbReference type="Pfam" id="PF06080">
    <property type="entry name" value="DUF938"/>
    <property type="match status" value="1"/>
</dbReference>
<comment type="caution">
    <text evidence="1">The sequence shown here is derived from an EMBL/GenBank/DDBJ whole genome shotgun (WGS) entry which is preliminary data.</text>
</comment>
<keyword evidence="1" id="KW-0489">Methyltransferase</keyword>
<gene>
    <name evidence="1" type="ORF">CWE25_02655</name>
</gene>
<dbReference type="Proteomes" id="UP000287330">
    <property type="component" value="Unassembled WGS sequence"/>
</dbReference>
<dbReference type="EMBL" id="PIPV01000002">
    <property type="protein sequence ID" value="RUO57379.1"/>
    <property type="molecule type" value="Genomic_DNA"/>
</dbReference>
<dbReference type="SUPFAM" id="SSF53335">
    <property type="entry name" value="S-adenosyl-L-methionine-dependent methyltransferases"/>
    <property type="match status" value="1"/>
</dbReference>
<dbReference type="GO" id="GO:0008168">
    <property type="term" value="F:methyltransferase activity"/>
    <property type="evidence" value="ECO:0007669"/>
    <property type="project" value="UniProtKB-KW"/>
</dbReference>
<dbReference type="PANTHER" id="PTHR20974:SF0">
    <property type="entry name" value="UPF0585 PROTEIN CG18661"/>
    <property type="match status" value="1"/>
</dbReference>
<evidence type="ECO:0000313" key="1">
    <source>
        <dbReference type="EMBL" id="RUO57379.1"/>
    </source>
</evidence>
<dbReference type="AlphaFoldDB" id="A0A432Y8S3"/>
<dbReference type="InterPro" id="IPR010342">
    <property type="entry name" value="DUF938"/>
</dbReference>
<keyword evidence="2" id="KW-1185">Reference proteome</keyword>
<proteinExistence type="predicted"/>
<protein>
    <submittedName>
        <fullName evidence="1">Methylase</fullName>
    </submittedName>
</protein>
<dbReference type="RefSeq" id="WP_110573636.1">
    <property type="nucleotide sequence ID" value="NZ_PIPV01000002.1"/>
</dbReference>
<dbReference type="OrthoDB" id="5563826at2"/>
<accession>A0A432Y8S3</accession>
<keyword evidence="1" id="KW-0808">Transferase</keyword>
<dbReference type="PANTHER" id="PTHR20974">
    <property type="entry name" value="UPF0585 PROTEIN CG18661"/>
    <property type="match status" value="1"/>
</dbReference>
<name>A0A432Y8S3_9GAMM</name>
<dbReference type="GO" id="GO:0032259">
    <property type="term" value="P:methylation"/>
    <property type="evidence" value="ECO:0007669"/>
    <property type="project" value="UniProtKB-KW"/>
</dbReference>